<protein>
    <submittedName>
        <fullName evidence="1">Uncharacterized protein</fullName>
    </submittedName>
</protein>
<keyword evidence="2" id="KW-1185">Reference proteome</keyword>
<organism evidence="1 2">
    <name type="scientific">Dermacentor silvarum</name>
    <name type="common">Tick</name>
    <dbReference type="NCBI Taxonomy" id="543639"/>
    <lineage>
        <taxon>Eukaryota</taxon>
        <taxon>Metazoa</taxon>
        <taxon>Ecdysozoa</taxon>
        <taxon>Arthropoda</taxon>
        <taxon>Chelicerata</taxon>
        <taxon>Arachnida</taxon>
        <taxon>Acari</taxon>
        <taxon>Parasitiformes</taxon>
        <taxon>Ixodida</taxon>
        <taxon>Ixodoidea</taxon>
        <taxon>Ixodidae</taxon>
        <taxon>Rhipicephalinae</taxon>
        <taxon>Dermacentor</taxon>
    </lineage>
</organism>
<dbReference type="EMBL" id="CM023476">
    <property type="protein sequence ID" value="KAH7941603.1"/>
    <property type="molecule type" value="Genomic_DNA"/>
</dbReference>
<comment type="caution">
    <text evidence="1">The sequence shown here is derived from an EMBL/GenBank/DDBJ whole genome shotgun (WGS) entry which is preliminary data.</text>
</comment>
<reference evidence="1" key="1">
    <citation type="submission" date="2020-05" db="EMBL/GenBank/DDBJ databases">
        <title>Large-scale comparative analyses of tick genomes elucidate their genetic diversity and vector capacities.</title>
        <authorList>
            <person name="Jia N."/>
            <person name="Wang J."/>
            <person name="Shi W."/>
            <person name="Du L."/>
            <person name="Sun Y."/>
            <person name="Zhan W."/>
            <person name="Jiang J."/>
            <person name="Wang Q."/>
            <person name="Zhang B."/>
            <person name="Ji P."/>
            <person name="Sakyi L.B."/>
            <person name="Cui X."/>
            <person name="Yuan T."/>
            <person name="Jiang B."/>
            <person name="Yang W."/>
            <person name="Lam T.T.-Y."/>
            <person name="Chang Q."/>
            <person name="Ding S."/>
            <person name="Wang X."/>
            <person name="Zhu J."/>
            <person name="Ruan X."/>
            <person name="Zhao L."/>
            <person name="Wei J."/>
            <person name="Que T."/>
            <person name="Du C."/>
            <person name="Cheng J."/>
            <person name="Dai P."/>
            <person name="Han X."/>
            <person name="Huang E."/>
            <person name="Gao Y."/>
            <person name="Liu J."/>
            <person name="Shao H."/>
            <person name="Ye R."/>
            <person name="Li L."/>
            <person name="Wei W."/>
            <person name="Wang X."/>
            <person name="Wang C."/>
            <person name="Yang T."/>
            <person name="Huo Q."/>
            <person name="Li W."/>
            <person name="Guo W."/>
            <person name="Chen H."/>
            <person name="Zhou L."/>
            <person name="Ni X."/>
            <person name="Tian J."/>
            <person name="Zhou Y."/>
            <person name="Sheng Y."/>
            <person name="Liu T."/>
            <person name="Pan Y."/>
            <person name="Xia L."/>
            <person name="Li J."/>
            <person name="Zhao F."/>
            <person name="Cao W."/>
        </authorList>
    </citation>
    <scope>NUCLEOTIDE SEQUENCE</scope>
    <source>
        <strain evidence="1">Dsil-2018</strain>
    </source>
</reference>
<sequence length="238" mass="27183">MGPRGSRSDDEVDVHSVLASINEKLEGLPAFIGKVNSMEQSVQFLSQKFDEFQEKITKQDTEIKGLSKRVTELEEREKVRASAECDLILQVNDLEFRSRRLNLEVHGIPVVEGENLITSLNEVADKLKVPQLTKADVASVHRLLAKQGKVPGIIIRFTKQETRDAWLMKRYTVTGDNPRILFQENLTRHSRELLRATKEAARQKGYKFVWHVNGKVLVRKTEGAHAVHIKDKHDLEEL</sequence>
<name>A0ACB8CFS6_DERSI</name>
<proteinExistence type="predicted"/>
<accession>A0ACB8CFS6</accession>
<evidence type="ECO:0000313" key="1">
    <source>
        <dbReference type="EMBL" id="KAH7941603.1"/>
    </source>
</evidence>
<gene>
    <name evidence="1" type="ORF">HPB49_015297</name>
</gene>
<evidence type="ECO:0000313" key="2">
    <source>
        <dbReference type="Proteomes" id="UP000821865"/>
    </source>
</evidence>
<dbReference type="Proteomes" id="UP000821865">
    <property type="component" value="Chromosome 7"/>
</dbReference>